<comment type="caution">
    <text evidence="9">The sequence shown here is derived from an EMBL/GenBank/DDBJ whole genome shotgun (WGS) entry which is preliminary data.</text>
</comment>
<dbReference type="InterPro" id="IPR000390">
    <property type="entry name" value="Small_drug/metabolite_transptr"/>
</dbReference>
<dbReference type="EMBL" id="WNZX01000002">
    <property type="protein sequence ID" value="MUG69803.1"/>
    <property type="molecule type" value="Genomic_DNA"/>
</dbReference>
<evidence type="ECO:0000256" key="2">
    <source>
        <dbReference type="ARBA" id="ARBA00022448"/>
    </source>
</evidence>
<dbReference type="Gene3D" id="1.10.3730.20">
    <property type="match status" value="1"/>
</dbReference>
<keyword evidence="5 8" id="KW-1133">Transmembrane helix</keyword>
<dbReference type="PANTHER" id="PTHR30561">
    <property type="entry name" value="SMR FAMILY PROTON-DEPENDENT DRUG EFFLUX TRANSPORTER SUGE"/>
    <property type="match status" value="1"/>
</dbReference>
<evidence type="ECO:0000256" key="6">
    <source>
        <dbReference type="ARBA" id="ARBA00023136"/>
    </source>
</evidence>
<feature type="transmembrane region" description="Helical" evidence="8">
    <location>
        <begin position="31"/>
        <end position="53"/>
    </location>
</feature>
<evidence type="ECO:0000256" key="7">
    <source>
        <dbReference type="RuleBase" id="RU003942"/>
    </source>
</evidence>
<name>A0A7X2Z8W5_9BACL</name>
<evidence type="ECO:0000256" key="1">
    <source>
        <dbReference type="ARBA" id="ARBA00004651"/>
    </source>
</evidence>
<protein>
    <submittedName>
        <fullName evidence="9">QacE family quaternary ammonium compound efflux SMR transporter</fullName>
    </submittedName>
</protein>
<keyword evidence="6 8" id="KW-0472">Membrane</keyword>
<dbReference type="AlphaFoldDB" id="A0A7X2Z8W5"/>
<dbReference type="RefSeq" id="WP_127606002.1">
    <property type="nucleotide sequence ID" value="NZ_JARTHJ010000054.1"/>
</dbReference>
<keyword evidence="2" id="KW-0813">Transport</keyword>
<dbReference type="SUPFAM" id="SSF103481">
    <property type="entry name" value="Multidrug resistance efflux transporter EmrE"/>
    <property type="match status" value="1"/>
</dbReference>
<reference evidence="9 10" key="1">
    <citation type="submission" date="2019-11" db="EMBL/GenBank/DDBJ databases">
        <title>Draft genome sequences of five Paenibacillus species of dairy origin.</title>
        <authorList>
            <person name="Olajide A.M."/>
            <person name="Chen S."/>
            <person name="Lapointe G."/>
        </authorList>
    </citation>
    <scope>NUCLEOTIDE SEQUENCE [LARGE SCALE GENOMIC DNA]</scope>
    <source>
        <strain evidence="9 10">2CS3</strain>
    </source>
</reference>
<dbReference type="InterPro" id="IPR037185">
    <property type="entry name" value="EmrE-like"/>
</dbReference>
<comment type="subcellular location">
    <subcellularLocation>
        <location evidence="1 7">Cell membrane</location>
        <topology evidence="1 7">Multi-pass membrane protein</topology>
    </subcellularLocation>
</comment>
<evidence type="ECO:0000256" key="3">
    <source>
        <dbReference type="ARBA" id="ARBA00022475"/>
    </source>
</evidence>
<evidence type="ECO:0000256" key="4">
    <source>
        <dbReference type="ARBA" id="ARBA00022692"/>
    </source>
</evidence>
<evidence type="ECO:0000256" key="8">
    <source>
        <dbReference type="SAM" id="Phobius"/>
    </source>
</evidence>
<accession>A0A7X2Z8W5</accession>
<proteinExistence type="inferred from homology"/>
<dbReference type="FunFam" id="1.10.3730.20:FF:000001">
    <property type="entry name" value="Quaternary ammonium compound resistance transporter SugE"/>
    <property type="match status" value="1"/>
</dbReference>
<evidence type="ECO:0000256" key="5">
    <source>
        <dbReference type="ARBA" id="ARBA00022989"/>
    </source>
</evidence>
<comment type="similarity">
    <text evidence="7">Belongs to the drug/metabolite transporter (DMT) superfamily. Small multidrug resistance (SMR) (TC 2.A.7.1) family.</text>
</comment>
<evidence type="ECO:0000313" key="10">
    <source>
        <dbReference type="Proteomes" id="UP000450917"/>
    </source>
</evidence>
<dbReference type="PANTHER" id="PTHR30561:SF0">
    <property type="entry name" value="GUANIDINIUM EXPORTER"/>
    <property type="match status" value="1"/>
</dbReference>
<evidence type="ECO:0000313" key="9">
    <source>
        <dbReference type="EMBL" id="MUG69803.1"/>
    </source>
</evidence>
<dbReference type="InterPro" id="IPR045324">
    <property type="entry name" value="Small_multidrug_res"/>
</dbReference>
<feature type="transmembrane region" description="Helical" evidence="8">
    <location>
        <begin position="6"/>
        <end position="24"/>
    </location>
</feature>
<keyword evidence="3" id="KW-1003">Cell membrane</keyword>
<feature type="transmembrane region" description="Helical" evidence="8">
    <location>
        <begin position="59"/>
        <end position="78"/>
    </location>
</feature>
<dbReference type="GO" id="GO:0005886">
    <property type="term" value="C:plasma membrane"/>
    <property type="evidence" value="ECO:0007669"/>
    <property type="project" value="UniProtKB-SubCell"/>
</dbReference>
<gene>
    <name evidence="9" type="ORF">GNP93_03825</name>
</gene>
<dbReference type="Proteomes" id="UP000450917">
    <property type="component" value="Unassembled WGS sequence"/>
</dbReference>
<keyword evidence="4 7" id="KW-0812">Transmembrane</keyword>
<organism evidence="9 10">
    <name type="scientific">Paenibacillus validus</name>
    <dbReference type="NCBI Taxonomy" id="44253"/>
    <lineage>
        <taxon>Bacteria</taxon>
        <taxon>Bacillati</taxon>
        <taxon>Bacillota</taxon>
        <taxon>Bacilli</taxon>
        <taxon>Bacillales</taxon>
        <taxon>Paenibacillaceae</taxon>
        <taxon>Paenibacillus</taxon>
    </lineage>
</organism>
<dbReference type="GO" id="GO:0022857">
    <property type="term" value="F:transmembrane transporter activity"/>
    <property type="evidence" value="ECO:0007669"/>
    <property type="project" value="InterPro"/>
</dbReference>
<keyword evidence="10" id="KW-1185">Reference proteome</keyword>
<sequence length="104" mass="11137">MDWICLIVAGLLEVVSVVLMKRLHGFRLNKTTLICIATLGGSLFLLSLSLASIPVGTAYAIWTGIGSVGAVIVGMIFFNESYSLRKTMYIAMIVIGIVGLKLTS</sequence>
<dbReference type="Pfam" id="PF00893">
    <property type="entry name" value="Multi_Drug_Res"/>
    <property type="match status" value="1"/>
</dbReference>